<evidence type="ECO:0000313" key="13">
    <source>
        <dbReference type="EMBL" id="KAK9815538.1"/>
    </source>
</evidence>
<evidence type="ECO:0000313" key="14">
    <source>
        <dbReference type="Proteomes" id="UP001489004"/>
    </source>
</evidence>
<feature type="coiled-coil region" evidence="10">
    <location>
        <begin position="2029"/>
        <end position="2063"/>
    </location>
</feature>
<accession>A0AAW1PZZ8</accession>
<feature type="compositionally biased region" description="Basic residues" evidence="11">
    <location>
        <begin position="1914"/>
        <end position="1924"/>
    </location>
</feature>
<comment type="similarity">
    <text evidence="3">Belongs to the taffazin family.</text>
</comment>
<feature type="compositionally biased region" description="Basic residues" evidence="11">
    <location>
        <begin position="1430"/>
        <end position="1447"/>
    </location>
</feature>
<evidence type="ECO:0000256" key="2">
    <source>
        <dbReference type="ARBA" id="ARBA00006992"/>
    </source>
</evidence>
<comment type="caution">
    <text evidence="13">The sequence shown here is derived from an EMBL/GenBank/DDBJ whole genome shotgun (WGS) entry which is preliminary data.</text>
</comment>
<evidence type="ECO:0000256" key="4">
    <source>
        <dbReference type="ARBA" id="ARBA00022679"/>
    </source>
</evidence>
<dbReference type="InterPro" id="IPR027417">
    <property type="entry name" value="P-loop_NTPase"/>
</dbReference>
<keyword evidence="4" id="KW-0808">Transferase</keyword>
<feature type="compositionally biased region" description="Low complexity" evidence="11">
    <location>
        <begin position="2092"/>
        <end position="2118"/>
    </location>
</feature>
<keyword evidence="14" id="KW-1185">Reference proteome</keyword>
<dbReference type="PANTHER" id="PTHR12706:SF33">
    <property type="entry name" value="PROTEIN WITH HELICASE_C DOMAIN"/>
    <property type="match status" value="1"/>
</dbReference>
<keyword evidence="7" id="KW-0443">Lipid metabolism</keyword>
<dbReference type="GO" id="GO:0016746">
    <property type="term" value="F:acyltransferase activity"/>
    <property type="evidence" value="ECO:0007669"/>
    <property type="project" value="UniProtKB-KW"/>
</dbReference>
<sequence>MDALVEPDEAITSPPWGEFGRAFTLGMVSLLGKLTLQVANTTEVQQQNVFLQQVLGRPAGEGLISVSNHTSTLDDPFVISAMLPWSYFWTEYRHKGNRWALCAREICFKNELFSQFFRNGKVLPIERGRGLDQPIMQVAAQRVRQGDWVHVFPEGRVYYHGTMGRFKWGIGKMVCDCTKDGKRPPAILPFYHSGMGWVMPKRSILPRFFNRVTVTVGQPVDVSDLTPRCNRAGEDQQEVWQDITARIEQALRELEAQAPANRVQRSSRGGTELSAEPLYVQDPTLPKVDPAAKELEKAGLRPHPDKIAEAGALADVAIPQTTHKLGLPPHVLVNGISALQFQAVRLACAKHEHTLPDGTRAGFFLGDGPGVGKGRQIAALVFENILRGRKKAVWFSVSADLATDAKRDFNDIGALDYETVEIHDLKRLKVKPGGKLADLPNMESGILFSTYDMLIAGSKRKAAAKKEPQPATQAAQVDENMAFDGHFYTHGPPAEPEPVESEFGECSRLQQIVDWFGPDYDGAIVFDECHRAKNCIPKEADKDTGKDRAAESKTSRAVVEIQRRLPNARVLYVSATGATDPENLCYMTRLGLWGDKTSFSNKEHFVNMLKHRGVGAMELVASELKQNGLFIARTLSYEGVTFDQVHIDISLEYREMYNAAADLWQEITEATQAAHALINLNGPKAFMSTMRQLYGAQLRFFRQLCTASKVEEVERQTKDALAHERCVVIGLQNTGEARTEAMVAANGGDDASFDAFAEASGLVMQSFIKKFLPDASAHKRELLRKTAALRTILPQNPLDDLIDRLGGVDVVAEMTGRKRRMVRGPPNADGDTEIFYKSRAIDGQPMDKINMIEKAAFQSGKKLIAIISDAASTGISLQADRHVENQRHRVHITLELAWSADKTVQQLGRTHRSNQVQPPQYVIISSDISGEQRFASAVAKRLEGLGALTHGDRHATSAADALSSANLQNVYGTRALRIMYRVLLERNAPPANATPDFIIEGLDPQNPTYEADKRRRWREFIPRAREALCKVGILDADAAMGEELNKVSDKSKKGKGGNIYQLLIRPAGAKDLAIYFVMTDFAICPQFAEKEGKSGNITKLLNRLLGVHVEMQSQIFNYFITLQEAEIHEAKKLGKYNEYGIIKPCGNIQFVKEQVVYTNGYSGMQTRHYEFAIDRGCDYKTAVERVQQELAEDPETSSGFYYSIHEGAKMYLLAIERSANGRKLGKVKKGKKKRETPAYYRLIRPATGFSATDMPAAQFFEKYRRVKEDKQESEWMKQRWTSEFKADKYKRRKQPLHIITGSTLQLLPTLFELFSHTKVEGRTVNLQVYRVETSDGAMQQVGIYIPHQIIGKVLAAIQTVAAQQPGQFDSEAGVKGPGALAEITNTAGSALEAVAFKAAAPADLKKPQATVAEALDDDSDFDEEAENSGKKAKTVRRPRLGGKRGKRVAGDKLLAMSAGPDSDLPAELQDALATSGLWESLELPALKSKEKLRAATAGLPAFNPELQAKARAAAASKAAAWTAKANKAERKAEKAEGSKAAADGPAVEGKRPRKATAKAVELAPEAPASAANKGSQPKASAAEDDADSSSSGSEPDEAAPAVAEHTSAKAKAKAKLTREEALAVLGHDKKAEKAAAAAAEAVKGRKAKGAAKAEVNESESSLDDSGSDGSSESGSDPGSEDKAASGSEAEKPPGRLKAARSRVLDRIKAKKGTKTRASSTTPAKRPKSADQESDSESEELGSARKKHASQKRGGRSTLRKRSLAGRKAAGAAGSDDEMQSGAGTASEPEASPLVKRKLNGAARKNMDGKPPTFQMCTASEISEGWKVRCPCGVQTYDGEEMLECEDCKIWQHTRCTAVGQDASQDAGDSATQEWQLAAAERASSEVGGAMRKNKGPKATQKAEGKLKVKDGRVSKHKGKARAHSPSKSEASNRRSVDELAAKMREWESKASQLEAALEEERAKHRAQVEEVRLQGEVGAQARMEAAVAERVKQEKLPAMRKAMEMGIKKGTEAAELSLRSERKTYIKATQAAQAEQAALQKAAAQAEAKARAQQTALQQATAQAEVEAKARQAALDKATAQQKAAAETAAAEAKARQQAQQEARAHQAALEVAAAEAQAQREETPGGAGGKRVSWAAEMEEVYTIEPRKLADQVTISPSAVMELLGKRTGRQASLEHIMASLDPSVTRGAVLEVLEGLMGDFDIYCKGGMYALL</sequence>
<feature type="compositionally biased region" description="Basic and acidic residues" evidence="11">
    <location>
        <begin position="1900"/>
        <end position="1913"/>
    </location>
</feature>
<evidence type="ECO:0000256" key="11">
    <source>
        <dbReference type="SAM" id="MobiDB-lite"/>
    </source>
</evidence>
<gene>
    <name evidence="13" type="ORF">WJX72_005386</name>
</gene>
<dbReference type="GO" id="GO:0042393">
    <property type="term" value="F:histone binding"/>
    <property type="evidence" value="ECO:0007669"/>
    <property type="project" value="TreeGrafter"/>
</dbReference>
<dbReference type="SUPFAM" id="SSF57903">
    <property type="entry name" value="FYVE/PHD zinc finger"/>
    <property type="match status" value="1"/>
</dbReference>
<evidence type="ECO:0000256" key="5">
    <source>
        <dbReference type="ARBA" id="ARBA00022771"/>
    </source>
</evidence>
<comment type="subcellular location">
    <subcellularLocation>
        <location evidence="1">Membrane</location>
    </subcellularLocation>
</comment>
<dbReference type="InterPro" id="IPR057332">
    <property type="entry name" value="SBNO_a/b_dom"/>
</dbReference>
<dbReference type="InterPro" id="IPR013083">
    <property type="entry name" value="Znf_RING/FYVE/PHD"/>
</dbReference>
<name>A0AAW1PZZ8_9CHLO</name>
<dbReference type="SUPFAM" id="SSF69593">
    <property type="entry name" value="Glycerol-3-phosphate (1)-acyltransferase"/>
    <property type="match status" value="1"/>
</dbReference>
<reference evidence="13 14" key="1">
    <citation type="journal article" date="2024" name="Nat. Commun.">
        <title>Phylogenomics reveals the evolutionary origins of lichenization in chlorophyte algae.</title>
        <authorList>
            <person name="Puginier C."/>
            <person name="Libourel C."/>
            <person name="Otte J."/>
            <person name="Skaloud P."/>
            <person name="Haon M."/>
            <person name="Grisel S."/>
            <person name="Petersen M."/>
            <person name="Berrin J.G."/>
            <person name="Delaux P.M."/>
            <person name="Dal Grande F."/>
            <person name="Keller J."/>
        </authorList>
    </citation>
    <scope>NUCLEOTIDE SEQUENCE [LARGE SCALE GENOMIC DNA]</scope>
    <source>
        <strain evidence="13 14">SAG 2043</strain>
    </source>
</reference>
<dbReference type="SMART" id="SM00563">
    <property type="entry name" value="PlsC"/>
    <property type="match status" value="1"/>
</dbReference>
<keyword evidence="10" id="KW-0175">Coiled coil</keyword>
<keyword evidence="6" id="KW-0862">Zinc</keyword>
<keyword evidence="8" id="KW-0472">Membrane</keyword>
<organism evidence="13 14">
    <name type="scientific">[Myrmecia] bisecta</name>
    <dbReference type="NCBI Taxonomy" id="41462"/>
    <lineage>
        <taxon>Eukaryota</taxon>
        <taxon>Viridiplantae</taxon>
        <taxon>Chlorophyta</taxon>
        <taxon>core chlorophytes</taxon>
        <taxon>Trebouxiophyceae</taxon>
        <taxon>Trebouxiales</taxon>
        <taxon>Trebouxiaceae</taxon>
        <taxon>Myrmecia</taxon>
    </lineage>
</organism>
<keyword evidence="5" id="KW-0479">Metal-binding</keyword>
<comment type="similarity">
    <text evidence="2">Belongs to the SBNO family.</text>
</comment>
<dbReference type="GO" id="GO:0006644">
    <property type="term" value="P:phospholipid metabolic process"/>
    <property type="evidence" value="ECO:0007669"/>
    <property type="project" value="InterPro"/>
</dbReference>
<feature type="region of interest" description="Disordered" evidence="11">
    <location>
        <begin position="1415"/>
        <end position="1453"/>
    </location>
</feature>
<feature type="coiled-coil region" evidence="10">
    <location>
        <begin position="1936"/>
        <end position="1974"/>
    </location>
</feature>
<dbReference type="InterPro" id="IPR039187">
    <property type="entry name" value="SNO_AAA"/>
</dbReference>
<evidence type="ECO:0000256" key="7">
    <source>
        <dbReference type="ARBA" id="ARBA00023098"/>
    </source>
</evidence>
<feature type="compositionally biased region" description="Basic and acidic residues" evidence="11">
    <location>
        <begin position="1616"/>
        <end position="1633"/>
    </location>
</feature>
<dbReference type="Pfam" id="PF01553">
    <property type="entry name" value="Acyltransferase"/>
    <property type="match status" value="1"/>
</dbReference>
<dbReference type="Pfam" id="PF13871">
    <property type="entry name" value="Helicase_C_4"/>
    <property type="match status" value="1"/>
</dbReference>
<dbReference type="GO" id="GO:0005634">
    <property type="term" value="C:nucleus"/>
    <property type="evidence" value="ECO:0007669"/>
    <property type="project" value="TreeGrafter"/>
</dbReference>
<feature type="region of interest" description="Disordered" evidence="11">
    <location>
        <begin position="1863"/>
        <end position="1935"/>
    </location>
</feature>
<dbReference type="GO" id="GO:0008270">
    <property type="term" value="F:zinc ion binding"/>
    <property type="evidence" value="ECO:0007669"/>
    <property type="project" value="UniProtKB-KW"/>
</dbReference>
<feature type="compositionally biased region" description="Basic residues" evidence="11">
    <location>
        <begin position="1743"/>
        <end position="1764"/>
    </location>
</feature>
<dbReference type="EMBL" id="JALJOR010000006">
    <property type="protein sequence ID" value="KAK9815538.1"/>
    <property type="molecule type" value="Genomic_DNA"/>
</dbReference>
<evidence type="ECO:0000259" key="12">
    <source>
        <dbReference type="SMART" id="SM00563"/>
    </source>
</evidence>
<feature type="compositionally biased region" description="Low complexity" evidence="11">
    <location>
        <begin position="1667"/>
        <end position="1677"/>
    </location>
</feature>
<evidence type="ECO:0000256" key="6">
    <source>
        <dbReference type="ARBA" id="ARBA00022833"/>
    </source>
</evidence>
<dbReference type="CDD" id="cd07989">
    <property type="entry name" value="LPLAT_AGPAT-like"/>
    <property type="match status" value="1"/>
</dbReference>
<dbReference type="PANTHER" id="PTHR12706">
    <property type="entry name" value="STRAWBERRY NOTCH-RELATED"/>
    <property type="match status" value="1"/>
</dbReference>
<dbReference type="Gene3D" id="3.30.40.10">
    <property type="entry name" value="Zinc/RING finger domain, C3HC4 (zinc finger)"/>
    <property type="match status" value="1"/>
</dbReference>
<dbReference type="Pfam" id="PF25373">
    <property type="entry name" value="SBNO"/>
    <property type="match status" value="1"/>
</dbReference>
<protein>
    <recommendedName>
        <fullName evidence="12">Phospholipid/glycerol acyltransferase domain-containing protein</fullName>
    </recommendedName>
</protein>
<evidence type="ECO:0000256" key="1">
    <source>
        <dbReference type="ARBA" id="ARBA00004370"/>
    </source>
</evidence>
<dbReference type="Gene3D" id="3.40.50.300">
    <property type="entry name" value="P-loop containing nucleotide triphosphate hydrolases"/>
    <property type="match status" value="1"/>
</dbReference>
<dbReference type="PRINTS" id="PR00979">
    <property type="entry name" value="TAFAZZIN"/>
</dbReference>
<dbReference type="InterPro" id="IPR011011">
    <property type="entry name" value="Znf_FYVE_PHD"/>
</dbReference>
<dbReference type="InterPro" id="IPR002123">
    <property type="entry name" value="Plipid/glycerol_acylTrfase"/>
</dbReference>
<dbReference type="Pfam" id="PF13872">
    <property type="entry name" value="AAA_34"/>
    <property type="match status" value="2"/>
</dbReference>
<feature type="compositionally biased region" description="Acidic residues" evidence="11">
    <location>
        <begin position="1415"/>
        <end position="1426"/>
    </location>
</feature>
<keyword evidence="5" id="KW-0863">Zinc-finger</keyword>
<dbReference type="SUPFAM" id="SSF52540">
    <property type="entry name" value="P-loop containing nucleoside triphosphate hydrolases"/>
    <property type="match status" value="2"/>
</dbReference>
<dbReference type="GO" id="GO:0016020">
    <property type="term" value="C:membrane"/>
    <property type="evidence" value="ECO:0007669"/>
    <property type="project" value="UniProtKB-SubCell"/>
</dbReference>
<evidence type="ECO:0000256" key="9">
    <source>
        <dbReference type="ARBA" id="ARBA00023315"/>
    </source>
</evidence>
<evidence type="ECO:0000256" key="10">
    <source>
        <dbReference type="SAM" id="Coils"/>
    </source>
</evidence>
<feature type="compositionally biased region" description="Low complexity" evidence="11">
    <location>
        <begin position="1588"/>
        <end position="1601"/>
    </location>
</feature>
<dbReference type="InterPro" id="IPR000872">
    <property type="entry name" value="Tafazzin"/>
</dbReference>
<dbReference type="InterPro" id="IPR026937">
    <property type="entry name" value="SBNO_Helicase_C_dom"/>
</dbReference>
<feature type="compositionally biased region" description="Basic and acidic residues" evidence="11">
    <location>
        <begin position="1679"/>
        <end position="1693"/>
    </location>
</feature>
<dbReference type="Proteomes" id="UP001489004">
    <property type="component" value="Unassembled WGS sequence"/>
</dbReference>
<evidence type="ECO:0000256" key="8">
    <source>
        <dbReference type="ARBA" id="ARBA00023136"/>
    </source>
</evidence>
<keyword evidence="9" id="KW-0012">Acyltransferase</keyword>
<dbReference type="InterPro" id="IPR026741">
    <property type="entry name" value="SNO"/>
</dbReference>
<dbReference type="GO" id="GO:0006355">
    <property type="term" value="P:regulation of DNA-templated transcription"/>
    <property type="evidence" value="ECO:0007669"/>
    <property type="project" value="InterPro"/>
</dbReference>
<feature type="domain" description="Phospholipid/glycerol acyltransferase" evidence="12">
    <location>
        <begin position="63"/>
        <end position="195"/>
    </location>
</feature>
<dbReference type="GO" id="GO:0031490">
    <property type="term" value="F:chromatin DNA binding"/>
    <property type="evidence" value="ECO:0007669"/>
    <property type="project" value="TreeGrafter"/>
</dbReference>
<proteinExistence type="inferred from homology"/>
<feature type="compositionally biased region" description="Acidic residues" evidence="11">
    <location>
        <begin position="1656"/>
        <end position="1666"/>
    </location>
</feature>
<evidence type="ECO:0000256" key="3">
    <source>
        <dbReference type="ARBA" id="ARBA00010524"/>
    </source>
</evidence>
<feature type="region of interest" description="Disordered" evidence="11">
    <location>
        <begin position="1529"/>
        <end position="1810"/>
    </location>
</feature>
<feature type="region of interest" description="Disordered" evidence="11">
    <location>
        <begin position="2092"/>
        <end position="2133"/>
    </location>
</feature>